<dbReference type="Proteomes" id="UP000267841">
    <property type="component" value="Unassembled WGS sequence"/>
</dbReference>
<dbReference type="OrthoDB" id="9770965at2"/>
<reference evidence="6 7" key="1">
    <citation type="submission" date="2018-10" db="EMBL/GenBank/DDBJ databases">
        <title>Genomic Encyclopedia of Archaeal and Bacterial Type Strains, Phase II (KMG-II): from individual species to whole genera.</title>
        <authorList>
            <person name="Goeker M."/>
        </authorList>
    </citation>
    <scope>NUCLEOTIDE SEQUENCE [LARGE SCALE GENOMIC DNA]</scope>
    <source>
        <strain evidence="6 7">DSM 16510</strain>
    </source>
</reference>
<comment type="caution">
    <text evidence="6">The sequence shown here is derived from an EMBL/GenBank/DDBJ whole genome shotgun (WGS) entry which is preliminary data.</text>
</comment>
<gene>
    <name evidence="6" type="ORF">BCF55_0766</name>
</gene>
<dbReference type="GO" id="GO:0016787">
    <property type="term" value="F:hydrolase activity"/>
    <property type="evidence" value="ECO:0007669"/>
    <property type="project" value="UniProtKB-UniRule"/>
</dbReference>
<dbReference type="GO" id="GO:0016042">
    <property type="term" value="P:lipid catabolic process"/>
    <property type="evidence" value="ECO:0007669"/>
    <property type="project" value="UniProtKB-UniRule"/>
</dbReference>
<dbReference type="PROSITE" id="PS51635">
    <property type="entry name" value="PNPLA"/>
    <property type="match status" value="1"/>
</dbReference>
<organism evidence="6 7">
    <name type="scientific">Hydrogenivirga caldilitoris</name>
    <dbReference type="NCBI Taxonomy" id="246264"/>
    <lineage>
        <taxon>Bacteria</taxon>
        <taxon>Pseudomonadati</taxon>
        <taxon>Aquificota</taxon>
        <taxon>Aquificia</taxon>
        <taxon>Aquificales</taxon>
        <taxon>Aquificaceae</taxon>
        <taxon>Hydrogenivirga</taxon>
    </lineage>
</organism>
<dbReference type="PANTHER" id="PTHR14226:SF78">
    <property type="entry name" value="SLR0060 PROTEIN"/>
    <property type="match status" value="1"/>
</dbReference>
<dbReference type="InterPro" id="IPR016035">
    <property type="entry name" value="Acyl_Trfase/lysoPLipase"/>
</dbReference>
<evidence type="ECO:0000313" key="7">
    <source>
        <dbReference type="Proteomes" id="UP000267841"/>
    </source>
</evidence>
<evidence type="ECO:0000313" key="6">
    <source>
        <dbReference type="EMBL" id="RLJ70491.1"/>
    </source>
</evidence>
<dbReference type="CDD" id="cd07205">
    <property type="entry name" value="Pat_PNPLA6_PNPLA7_NTE1_like"/>
    <property type="match status" value="1"/>
</dbReference>
<feature type="active site" description="Proton acceptor" evidence="4">
    <location>
        <position position="150"/>
    </location>
</feature>
<feature type="domain" description="PNPLA" evidence="5">
    <location>
        <begin position="5"/>
        <end position="163"/>
    </location>
</feature>
<dbReference type="RefSeq" id="WP_121010212.1">
    <property type="nucleotide sequence ID" value="NZ_RCCJ01000001.1"/>
</dbReference>
<evidence type="ECO:0000256" key="2">
    <source>
        <dbReference type="ARBA" id="ARBA00022963"/>
    </source>
</evidence>
<feature type="short sequence motif" description="DGA/G" evidence="4">
    <location>
        <begin position="150"/>
        <end position="152"/>
    </location>
</feature>
<dbReference type="InterPro" id="IPR002641">
    <property type="entry name" value="PNPLA_dom"/>
</dbReference>
<dbReference type="EMBL" id="RCCJ01000001">
    <property type="protein sequence ID" value="RLJ70491.1"/>
    <property type="molecule type" value="Genomic_DNA"/>
</dbReference>
<evidence type="ECO:0000256" key="3">
    <source>
        <dbReference type="ARBA" id="ARBA00023098"/>
    </source>
</evidence>
<keyword evidence="1 4" id="KW-0378">Hydrolase</keyword>
<feature type="short sequence motif" description="GXSXG" evidence="4">
    <location>
        <begin position="36"/>
        <end position="40"/>
    </location>
</feature>
<dbReference type="AlphaFoldDB" id="A0A497XQD4"/>
<protein>
    <submittedName>
        <fullName evidence="6">NTE family protein</fullName>
    </submittedName>
</protein>
<dbReference type="Pfam" id="PF01734">
    <property type="entry name" value="Patatin"/>
    <property type="match status" value="1"/>
</dbReference>
<keyword evidence="7" id="KW-1185">Reference proteome</keyword>
<comment type="caution">
    <text evidence="4">Lacks conserved residue(s) required for the propagation of feature annotation.</text>
</comment>
<keyword evidence="3 4" id="KW-0443">Lipid metabolism</keyword>
<evidence type="ECO:0000259" key="5">
    <source>
        <dbReference type="PROSITE" id="PS51635"/>
    </source>
</evidence>
<feature type="active site" description="Nucleophile" evidence="4">
    <location>
        <position position="38"/>
    </location>
</feature>
<accession>A0A497XQD4</accession>
<evidence type="ECO:0000256" key="4">
    <source>
        <dbReference type="PROSITE-ProRule" id="PRU01161"/>
    </source>
</evidence>
<sequence>MRVNIVLSGGAARGVAHIGVIKALEELGFNIQALSGSSAGSIVAVFYACGYNPDDMLELVKKTPWLSLFIPKIPRSGLFSLKKAEKYLREQIPFERIEELRKRVYICATDLLSARSLYFNSGELIPVLLGSCALPGIFEPVRYQNYLLIDGGVMNNLPVEPFEKLKTLKIGVDVNPVEKVSSVGNIVNVLIRSFFLAVRSNVDKRKELCDIVITPDILKYSPLDIRKAEELYRLGYEKTIKVMEEFLKRKGLGET</sequence>
<dbReference type="PANTHER" id="PTHR14226">
    <property type="entry name" value="NEUROPATHY TARGET ESTERASE/SWISS CHEESE D.MELANOGASTER"/>
    <property type="match status" value="1"/>
</dbReference>
<dbReference type="SUPFAM" id="SSF52151">
    <property type="entry name" value="FabD/lysophospholipase-like"/>
    <property type="match status" value="1"/>
</dbReference>
<evidence type="ECO:0000256" key="1">
    <source>
        <dbReference type="ARBA" id="ARBA00022801"/>
    </source>
</evidence>
<dbReference type="InterPro" id="IPR050301">
    <property type="entry name" value="NTE"/>
</dbReference>
<keyword evidence="2 4" id="KW-0442">Lipid degradation</keyword>
<proteinExistence type="predicted"/>
<dbReference type="Gene3D" id="3.40.1090.10">
    <property type="entry name" value="Cytosolic phospholipase A2 catalytic domain"/>
    <property type="match status" value="1"/>
</dbReference>
<name>A0A497XQD4_9AQUI</name>